<evidence type="ECO:0000313" key="1">
    <source>
        <dbReference type="EMBL" id="KAH7841029.1"/>
    </source>
</evidence>
<gene>
    <name evidence="1" type="ORF">Vadar_024676</name>
</gene>
<protein>
    <submittedName>
        <fullName evidence="1">Uncharacterized protein</fullName>
    </submittedName>
</protein>
<dbReference type="EMBL" id="CM037160">
    <property type="protein sequence ID" value="KAH7841029.1"/>
    <property type="molecule type" value="Genomic_DNA"/>
</dbReference>
<proteinExistence type="predicted"/>
<sequence length="269" mass="30716">MVALNGKIYVFGGGGNPHIWAEFLDTKLIDLEEEGEVGWNYLQDSGPLGFDDLFAVALDDDKYSGKILVGSKRTGAICLYDVTCAIWETLAIGVDFRFLVSYQVVVGTTIYWIDLLDKHLCADDIVQRTKYSIPILDFKISKLPENFIECPDPDLLRLVHLADDDFCILWVDRNYLHCSKIRVYTTPVLDAYVLCCHLYSFDHSIALLHCVPVQPSLSKVHIWFSFLMSIFFLSAFLLSIGLYVVRMFGHLNFYPMNNYNSTFCFHLCS</sequence>
<dbReference type="Proteomes" id="UP000828048">
    <property type="component" value="Chromosome 10"/>
</dbReference>
<name>A0ACB7XJN7_9ERIC</name>
<accession>A0ACB7XJN7</accession>
<comment type="caution">
    <text evidence="1">The sequence shown here is derived from an EMBL/GenBank/DDBJ whole genome shotgun (WGS) entry which is preliminary data.</text>
</comment>
<reference evidence="1 2" key="1">
    <citation type="journal article" date="2021" name="Hortic Res">
        <title>High-quality reference genome and annotation aids understanding of berry development for evergreen blueberry (Vaccinium darrowii).</title>
        <authorList>
            <person name="Yu J."/>
            <person name="Hulse-Kemp A.M."/>
            <person name="Babiker E."/>
            <person name="Staton M."/>
        </authorList>
    </citation>
    <scope>NUCLEOTIDE SEQUENCE [LARGE SCALE GENOMIC DNA]</scope>
    <source>
        <strain evidence="2">cv. NJ 8807/NJ 8810</strain>
        <tissue evidence="1">Young leaf</tissue>
    </source>
</reference>
<evidence type="ECO:0000313" key="2">
    <source>
        <dbReference type="Proteomes" id="UP000828048"/>
    </source>
</evidence>
<keyword evidence="2" id="KW-1185">Reference proteome</keyword>
<organism evidence="1 2">
    <name type="scientific">Vaccinium darrowii</name>
    <dbReference type="NCBI Taxonomy" id="229202"/>
    <lineage>
        <taxon>Eukaryota</taxon>
        <taxon>Viridiplantae</taxon>
        <taxon>Streptophyta</taxon>
        <taxon>Embryophyta</taxon>
        <taxon>Tracheophyta</taxon>
        <taxon>Spermatophyta</taxon>
        <taxon>Magnoliopsida</taxon>
        <taxon>eudicotyledons</taxon>
        <taxon>Gunneridae</taxon>
        <taxon>Pentapetalae</taxon>
        <taxon>asterids</taxon>
        <taxon>Ericales</taxon>
        <taxon>Ericaceae</taxon>
        <taxon>Vaccinioideae</taxon>
        <taxon>Vaccinieae</taxon>
        <taxon>Vaccinium</taxon>
    </lineage>
</organism>